<evidence type="ECO:0000313" key="2">
    <source>
        <dbReference type="EMBL" id="CAB4133128.1"/>
    </source>
</evidence>
<evidence type="ECO:0000313" key="1">
    <source>
        <dbReference type="EMBL" id="CAB4126623.1"/>
    </source>
</evidence>
<organism evidence="2">
    <name type="scientific">uncultured Caudovirales phage</name>
    <dbReference type="NCBI Taxonomy" id="2100421"/>
    <lineage>
        <taxon>Viruses</taxon>
        <taxon>Duplodnaviria</taxon>
        <taxon>Heunggongvirae</taxon>
        <taxon>Uroviricota</taxon>
        <taxon>Caudoviricetes</taxon>
        <taxon>Peduoviridae</taxon>
        <taxon>Maltschvirus</taxon>
        <taxon>Maltschvirus maltsch</taxon>
    </lineage>
</organism>
<gene>
    <name evidence="2" type="ORF">UFOVP254_51</name>
    <name evidence="1" type="ORF">UFOVP76_2</name>
</gene>
<name>A0A6J5LEM9_9CAUD</name>
<reference evidence="2" key="1">
    <citation type="submission" date="2020-04" db="EMBL/GenBank/DDBJ databases">
        <authorList>
            <person name="Chiriac C."/>
            <person name="Salcher M."/>
            <person name="Ghai R."/>
            <person name="Kavagutti S V."/>
        </authorList>
    </citation>
    <scope>NUCLEOTIDE SEQUENCE</scope>
</reference>
<accession>A0A6J5LEM9</accession>
<sequence>MVKHKPNFQPLDKNRQPTGDSIPYIPIIVIVGTETHRLALHHDVTQRFLPASMREWTVSHPVIGAKILTVYGFHKGVPCSSKGFTQTEARRAAMGRLDVLLERIGSDAFNAKIAAELERATSEI</sequence>
<dbReference type="EMBL" id="LR796269">
    <property type="protein sequence ID" value="CAB4133128.1"/>
    <property type="molecule type" value="Genomic_DNA"/>
</dbReference>
<proteinExistence type="predicted"/>
<dbReference type="EMBL" id="LR796204">
    <property type="protein sequence ID" value="CAB4126623.1"/>
    <property type="molecule type" value="Genomic_DNA"/>
</dbReference>
<protein>
    <submittedName>
        <fullName evidence="2">Uncharacterized protein</fullName>
    </submittedName>
</protein>